<feature type="transmembrane region" description="Helical" evidence="1">
    <location>
        <begin position="115"/>
        <end position="140"/>
    </location>
</feature>
<feature type="transmembrane region" description="Helical" evidence="1">
    <location>
        <begin position="147"/>
        <end position="171"/>
    </location>
</feature>
<feature type="transmembrane region" description="Helical" evidence="1">
    <location>
        <begin position="47"/>
        <end position="64"/>
    </location>
</feature>
<dbReference type="EMBL" id="NOXS01000029">
    <property type="protein sequence ID" value="OYQ20142.1"/>
    <property type="molecule type" value="Genomic_DNA"/>
</dbReference>
<proteinExistence type="predicted"/>
<keyword evidence="1" id="KW-0812">Transmembrane</keyword>
<evidence type="ECO:0000256" key="1">
    <source>
        <dbReference type="SAM" id="Phobius"/>
    </source>
</evidence>
<comment type="caution">
    <text evidence="2">The sequence shown here is derived from an EMBL/GenBank/DDBJ whole genome shotgun (WGS) entry which is preliminary data.</text>
</comment>
<protein>
    <submittedName>
        <fullName evidence="2">Uncharacterized protein</fullName>
    </submittedName>
</protein>
<reference evidence="2 3" key="1">
    <citation type="submission" date="2017-07" db="EMBL/GenBank/DDBJ databases">
        <title>Elstera cyanobacteriorum sp. nov., a novel bacterium isolated from cyanobacterial aggregates in a eutrophic lake.</title>
        <authorList>
            <person name="Cai H."/>
        </authorList>
    </citation>
    <scope>NUCLEOTIDE SEQUENCE [LARGE SCALE GENOMIC DNA]</scope>
    <source>
        <strain evidence="2 3">TH019</strain>
    </source>
</reference>
<dbReference type="AlphaFoldDB" id="A0A255XTA4"/>
<gene>
    <name evidence="2" type="ORF">CHR90_05380</name>
</gene>
<keyword evidence="1" id="KW-0472">Membrane</keyword>
<organism evidence="2 3">
    <name type="scientific">Elstera cyanobacteriorum</name>
    <dbReference type="NCBI Taxonomy" id="2022747"/>
    <lineage>
        <taxon>Bacteria</taxon>
        <taxon>Pseudomonadati</taxon>
        <taxon>Pseudomonadota</taxon>
        <taxon>Alphaproteobacteria</taxon>
        <taxon>Rhodospirillales</taxon>
        <taxon>Rhodospirillaceae</taxon>
        <taxon>Elstera</taxon>
    </lineage>
</organism>
<dbReference type="OrthoDB" id="343560at2"/>
<feature type="transmembrane region" description="Helical" evidence="1">
    <location>
        <begin position="203"/>
        <end position="222"/>
    </location>
</feature>
<feature type="transmembrane region" description="Helical" evidence="1">
    <location>
        <begin position="234"/>
        <end position="254"/>
    </location>
</feature>
<accession>A0A255XTA4</accession>
<keyword evidence="1" id="KW-1133">Transmembrane helix</keyword>
<sequence length="259" mass="27159">MIALFARHNALLTAGGVFFLLCVIPSALAFALDTRLFNGISVWIKPMKFQISLAVHLLTVALLLRFLAPEWRQRRLMVWIAAAILGTALFEAAYITLQAARGTGSHYNLSTPVTAFLYTAMGVGAVILVAATAWVGVLILRAPHGPAVLAHGAGLGLLLGGLLGGITGIWMGGAPGHWVGGAASDAGGLPILGWSRDGGDLRVAHFFGLHLMQALPLFAFGLWRAGVRRWQVPLYAGAAVGVAVTVVTLAQAVAGRPFL</sequence>
<keyword evidence="3" id="KW-1185">Reference proteome</keyword>
<dbReference type="Proteomes" id="UP000216361">
    <property type="component" value="Unassembled WGS sequence"/>
</dbReference>
<evidence type="ECO:0000313" key="3">
    <source>
        <dbReference type="Proteomes" id="UP000216361"/>
    </source>
</evidence>
<feature type="transmembrane region" description="Helical" evidence="1">
    <location>
        <begin position="76"/>
        <end position="95"/>
    </location>
</feature>
<evidence type="ECO:0000313" key="2">
    <source>
        <dbReference type="EMBL" id="OYQ20142.1"/>
    </source>
</evidence>
<dbReference type="RefSeq" id="WP_094407965.1">
    <property type="nucleotide sequence ID" value="NZ_BMJZ01000001.1"/>
</dbReference>
<name>A0A255XTA4_9PROT</name>